<feature type="transmembrane region" description="Helical" evidence="1">
    <location>
        <begin position="325"/>
        <end position="345"/>
    </location>
</feature>
<comment type="caution">
    <text evidence="2">The sequence shown here is derived from an EMBL/GenBank/DDBJ whole genome shotgun (WGS) entry which is preliminary data.</text>
</comment>
<evidence type="ECO:0000313" key="3">
    <source>
        <dbReference type="Proteomes" id="UP001195914"/>
    </source>
</evidence>
<keyword evidence="1" id="KW-1133">Transmembrane helix</keyword>
<dbReference type="EMBL" id="JAHBMH010000007">
    <property type="protein sequence ID" value="KAK1939663.1"/>
    <property type="molecule type" value="Genomic_DNA"/>
</dbReference>
<evidence type="ECO:0000256" key="1">
    <source>
        <dbReference type="SAM" id="Phobius"/>
    </source>
</evidence>
<proteinExistence type="predicted"/>
<reference evidence="2" key="1">
    <citation type="journal article" date="2014" name="Nucleic Acids Res.">
        <title>The evolutionary dynamics of variant antigen genes in Babesia reveal a history of genomic innovation underlying host-parasite interaction.</title>
        <authorList>
            <person name="Jackson A.P."/>
            <person name="Otto T.D."/>
            <person name="Darby A."/>
            <person name="Ramaprasad A."/>
            <person name="Xia D."/>
            <person name="Echaide I.E."/>
            <person name="Farber M."/>
            <person name="Gahlot S."/>
            <person name="Gamble J."/>
            <person name="Gupta D."/>
            <person name="Gupta Y."/>
            <person name="Jackson L."/>
            <person name="Malandrin L."/>
            <person name="Malas T.B."/>
            <person name="Moussa E."/>
            <person name="Nair M."/>
            <person name="Reid A.J."/>
            <person name="Sanders M."/>
            <person name="Sharma J."/>
            <person name="Tracey A."/>
            <person name="Quail M.A."/>
            <person name="Weir W."/>
            <person name="Wastling J.M."/>
            <person name="Hall N."/>
            <person name="Willadsen P."/>
            <person name="Lingelbach K."/>
            <person name="Shiels B."/>
            <person name="Tait A."/>
            <person name="Berriman M."/>
            <person name="Allred D.R."/>
            <person name="Pain A."/>
        </authorList>
    </citation>
    <scope>NUCLEOTIDE SEQUENCE</scope>
    <source>
        <strain evidence="2">1802A</strain>
    </source>
</reference>
<keyword evidence="1" id="KW-0472">Membrane</keyword>
<protein>
    <submittedName>
        <fullName evidence="2">Membrane protein</fullName>
    </submittedName>
</protein>
<accession>A0AAD9GJY8</accession>
<organism evidence="2 3">
    <name type="scientific">Babesia divergens</name>
    <dbReference type="NCBI Taxonomy" id="32595"/>
    <lineage>
        <taxon>Eukaryota</taxon>
        <taxon>Sar</taxon>
        <taxon>Alveolata</taxon>
        <taxon>Apicomplexa</taxon>
        <taxon>Aconoidasida</taxon>
        <taxon>Piroplasmida</taxon>
        <taxon>Babesiidae</taxon>
        <taxon>Babesia</taxon>
    </lineage>
</organism>
<feature type="transmembrane region" description="Helical" evidence="1">
    <location>
        <begin position="357"/>
        <end position="380"/>
    </location>
</feature>
<feature type="transmembrane region" description="Helical" evidence="1">
    <location>
        <begin position="470"/>
        <end position="492"/>
    </location>
</feature>
<evidence type="ECO:0000313" key="2">
    <source>
        <dbReference type="EMBL" id="KAK1939663.1"/>
    </source>
</evidence>
<keyword evidence="1" id="KW-0812">Transmembrane</keyword>
<keyword evidence="3" id="KW-1185">Reference proteome</keyword>
<sequence length="516" mass="57351">MLPYLIETRARELHSTRKVCQIALSYLLEPRPMVRRCVKRMQLKRKESTKGATPSHNKWENVKCDRADDNLFDGEGFTSTVKVIHGEHDDSVTSIPMSTVNGSKVTMEDLNHNKDAGGCDPLSQSADNVSAHIFSVLEGDKDAAKTATSLVPSSVRNTSRRQVGLTMPYCSIVPGRNVFRILGNMLASMRLYMIDKNPKYNENPLTLLAMTTASVIPLYITQIAKSPRILAFLRKRWAFQGECGEFSVESVLKSMLNLLAMESGLKLALRVWFYGNNVNWGELVPDFVNSLGHLIAGGLGFIPRSINTLGNGILGGYWSMGALKAMVHMFVHSAVFARLVLFTAAQHAFFQENYDTAAFLINPIASQFASILSAFLFAMASTSNIGTMLMLKNFSNLADVEHLLDYTGFRTTESHAAATGYARNAVHNIPKMLKPTSLDILVKLSYYHEYLSQLIPRGVEWPVLLLHMTLALNSNSAAGLYLALVNLIYAVINQRLSSYERSILTQDIQEIVQESR</sequence>
<name>A0AAD9GJY8_BABDI</name>
<dbReference type="Proteomes" id="UP001195914">
    <property type="component" value="Unassembled WGS sequence"/>
</dbReference>
<gene>
    <name evidence="2" type="ORF">X943_002090</name>
</gene>
<reference evidence="2" key="2">
    <citation type="submission" date="2021-05" db="EMBL/GenBank/DDBJ databases">
        <authorList>
            <person name="Pain A."/>
        </authorList>
    </citation>
    <scope>NUCLEOTIDE SEQUENCE</scope>
    <source>
        <strain evidence="2">1802A</strain>
    </source>
</reference>
<dbReference type="AlphaFoldDB" id="A0AAD9GJY8"/>